<feature type="transmembrane region" description="Helical" evidence="11">
    <location>
        <begin position="506"/>
        <end position="531"/>
    </location>
</feature>
<organism evidence="13 14">
    <name type="scientific">Exophiala bonariae</name>
    <dbReference type="NCBI Taxonomy" id="1690606"/>
    <lineage>
        <taxon>Eukaryota</taxon>
        <taxon>Fungi</taxon>
        <taxon>Dikarya</taxon>
        <taxon>Ascomycota</taxon>
        <taxon>Pezizomycotina</taxon>
        <taxon>Eurotiomycetes</taxon>
        <taxon>Chaetothyriomycetidae</taxon>
        <taxon>Chaetothyriales</taxon>
        <taxon>Herpotrichiellaceae</taxon>
        <taxon>Exophiala</taxon>
    </lineage>
</organism>
<accession>A0AAV9MUY1</accession>
<evidence type="ECO:0000256" key="5">
    <source>
        <dbReference type="ARBA" id="ARBA00022989"/>
    </source>
</evidence>
<feature type="transmembrane region" description="Helical" evidence="11">
    <location>
        <begin position="161"/>
        <end position="184"/>
    </location>
</feature>
<feature type="transmembrane region" description="Helical" evidence="11">
    <location>
        <begin position="39"/>
        <end position="57"/>
    </location>
</feature>
<keyword evidence="14" id="KW-1185">Reference proteome</keyword>
<feature type="transmembrane region" description="Helical" evidence="11">
    <location>
        <begin position="357"/>
        <end position="380"/>
    </location>
</feature>
<protein>
    <recommendedName>
        <fullName evidence="12">Cation/H+ exchanger transmembrane domain-containing protein</fullName>
    </recommendedName>
</protein>
<dbReference type="Proteomes" id="UP001358417">
    <property type="component" value="Unassembled WGS sequence"/>
</dbReference>
<keyword evidence="4 11" id="KW-0812">Transmembrane</keyword>
<dbReference type="EMBL" id="JAVRRD010000069">
    <property type="protein sequence ID" value="KAK5042902.1"/>
    <property type="molecule type" value="Genomic_DNA"/>
</dbReference>
<comment type="caution">
    <text evidence="13">The sequence shown here is derived from an EMBL/GenBank/DDBJ whole genome shotgun (WGS) entry which is preliminary data.</text>
</comment>
<dbReference type="GO" id="GO:0006814">
    <property type="term" value="P:sodium ion transport"/>
    <property type="evidence" value="ECO:0007669"/>
    <property type="project" value="UniProtKB-KW"/>
</dbReference>
<evidence type="ECO:0000256" key="8">
    <source>
        <dbReference type="ARBA" id="ARBA00023136"/>
    </source>
</evidence>
<gene>
    <name evidence="13" type="ORF">LTR84_012018</name>
</gene>
<dbReference type="PANTHER" id="PTHR43562:SF3">
    <property type="entry name" value="SODIUM ION_PROTON EXCHANGER (EUROFUNG)"/>
    <property type="match status" value="1"/>
</dbReference>
<feature type="transmembrane region" description="Helical" evidence="11">
    <location>
        <begin position="98"/>
        <end position="120"/>
    </location>
</feature>
<keyword evidence="8 11" id="KW-0472">Membrane</keyword>
<comment type="subcellular location">
    <subcellularLocation>
        <location evidence="1">Membrane</location>
        <topology evidence="1">Multi-pass membrane protein</topology>
    </subcellularLocation>
</comment>
<evidence type="ECO:0000256" key="7">
    <source>
        <dbReference type="ARBA" id="ARBA00023065"/>
    </source>
</evidence>
<keyword evidence="6" id="KW-0915">Sodium</keyword>
<sequence>MANADEAALPYHEPHIVTILILVSFMLLLNLANHIIDKILYCGLLAQLFLGIGWGTPGANWLGREFEHVAVNLGYLGLLLIVYEGGLMTSFKALKDNILLSAGVAITGIALPIGASYILLTLVGATLLQAFAAGAALCSTSLGTTFTVMKASGLITTRMGIVLTSAAMMDDVVGLIMVQVISNIGGASSSFSAVTIVRPVCVSIGFVGVVPLLARFIIRPLTIWLNCKRTASPTGYISYILTRGATTLILHLSILIGLITATTYAGTSNLFAAYLAGASISWWDTTVPHPRAHGSGTNLSTNETGRPPSVLSATSGTTGVETFERFFFQPFQRILKPLFFASIGFSVPITRMFDGDVIWRGVIFTIFMFVSKFACGLWLMRLPGLASGVLRLGRRSDTEKKPTGENKMGTVAAVAGSGCVSDPQQATSGGIVMQTSSPVPGKKQSAPRQSNEGRARTRSAVTSTSKPISLYSGCIVGCAMVARGEIGFLISALAESNGIFGDEPNGPIFLVVTWAIMLCTIIGPLIVGILVSRVKKMEVGAAGRSGRKSVLGDWGVS</sequence>
<evidence type="ECO:0000313" key="14">
    <source>
        <dbReference type="Proteomes" id="UP001358417"/>
    </source>
</evidence>
<dbReference type="GO" id="GO:1902600">
    <property type="term" value="P:proton transmembrane transport"/>
    <property type="evidence" value="ECO:0007669"/>
    <property type="project" value="InterPro"/>
</dbReference>
<keyword evidence="9" id="KW-0739">Sodium transport</keyword>
<evidence type="ECO:0000256" key="4">
    <source>
        <dbReference type="ARBA" id="ARBA00022692"/>
    </source>
</evidence>
<evidence type="ECO:0000256" key="1">
    <source>
        <dbReference type="ARBA" id="ARBA00004141"/>
    </source>
</evidence>
<dbReference type="PANTHER" id="PTHR43562">
    <property type="entry name" value="NAPA-TYPE SODIUM/HYDROGEN ANTIPORTER"/>
    <property type="match status" value="1"/>
</dbReference>
<keyword evidence="2" id="KW-0813">Transport</keyword>
<evidence type="ECO:0000313" key="13">
    <source>
        <dbReference type="EMBL" id="KAK5042902.1"/>
    </source>
</evidence>
<proteinExistence type="predicted"/>
<feature type="transmembrane region" description="Helical" evidence="11">
    <location>
        <begin position="69"/>
        <end position="86"/>
    </location>
</feature>
<dbReference type="GO" id="GO:0015297">
    <property type="term" value="F:antiporter activity"/>
    <property type="evidence" value="ECO:0007669"/>
    <property type="project" value="UniProtKB-KW"/>
</dbReference>
<dbReference type="AlphaFoldDB" id="A0AAV9MUY1"/>
<feature type="domain" description="Cation/H+ exchanger transmembrane" evidence="12">
    <location>
        <begin position="41"/>
        <end position="384"/>
    </location>
</feature>
<evidence type="ECO:0000256" key="6">
    <source>
        <dbReference type="ARBA" id="ARBA00023053"/>
    </source>
</evidence>
<dbReference type="Gene3D" id="1.20.1530.20">
    <property type="match status" value="3"/>
</dbReference>
<dbReference type="RefSeq" id="XP_064699794.1">
    <property type="nucleotide sequence ID" value="XM_064855543.1"/>
</dbReference>
<feature type="compositionally biased region" description="Polar residues" evidence="10">
    <location>
        <begin position="423"/>
        <end position="438"/>
    </location>
</feature>
<feature type="transmembrane region" description="Helical" evidence="11">
    <location>
        <begin position="239"/>
        <end position="259"/>
    </location>
</feature>
<dbReference type="Pfam" id="PF00999">
    <property type="entry name" value="Na_H_Exchanger"/>
    <property type="match status" value="1"/>
</dbReference>
<evidence type="ECO:0000256" key="11">
    <source>
        <dbReference type="SAM" id="Phobius"/>
    </source>
</evidence>
<name>A0AAV9MUY1_9EURO</name>
<feature type="transmembrane region" description="Helical" evidence="11">
    <location>
        <begin position="196"/>
        <end position="218"/>
    </location>
</feature>
<dbReference type="GeneID" id="89980165"/>
<feature type="transmembrane region" description="Helical" evidence="11">
    <location>
        <begin position="126"/>
        <end position="149"/>
    </location>
</feature>
<feature type="transmembrane region" description="Helical" evidence="11">
    <location>
        <begin position="468"/>
        <end position="494"/>
    </location>
</feature>
<feature type="transmembrane region" description="Helical" evidence="11">
    <location>
        <begin position="15"/>
        <end position="32"/>
    </location>
</feature>
<evidence type="ECO:0000256" key="9">
    <source>
        <dbReference type="ARBA" id="ARBA00023201"/>
    </source>
</evidence>
<keyword evidence="3" id="KW-0050">Antiport</keyword>
<reference evidence="13 14" key="1">
    <citation type="submission" date="2023-08" db="EMBL/GenBank/DDBJ databases">
        <title>Black Yeasts Isolated from many extreme environments.</title>
        <authorList>
            <person name="Coleine C."/>
            <person name="Stajich J.E."/>
            <person name="Selbmann L."/>
        </authorList>
    </citation>
    <scope>NUCLEOTIDE SEQUENCE [LARGE SCALE GENOMIC DNA]</scope>
    <source>
        <strain evidence="13 14">CCFEE 5792</strain>
    </source>
</reference>
<evidence type="ECO:0000256" key="10">
    <source>
        <dbReference type="SAM" id="MobiDB-lite"/>
    </source>
</evidence>
<evidence type="ECO:0000259" key="12">
    <source>
        <dbReference type="Pfam" id="PF00999"/>
    </source>
</evidence>
<keyword evidence="5 11" id="KW-1133">Transmembrane helix</keyword>
<keyword evidence="7" id="KW-0406">Ion transport</keyword>
<feature type="region of interest" description="Disordered" evidence="10">
    <location>
        <begin position="423"/>
        <end position="461"/>
    </location>
</feature>
<evidence type="ECO:0000256" key="3">
    <source>
        <dbReference type="ARBA" id="ARBA00022449"/>
    </source>
</evidence>
<evidence type="ECO:0000256" key="2">
    <source>
        <dbReference type="ARBA" id="ARBA00022448"/>
    </source>
</evidence>
<dbReference type="InterPro" id="IPR006153">
    <property type="entry name" value="Cation/H_exchanger_TM"/>
</dbReference>
<dbReference type="GO" id="GO:0016020">
    <property type="term" value="C:membrane"/>
    <property type="evidence" value="ECO:0007669"/>
    <property type="project" value="UniProtKB-SubCell"/>
</dbReference>
<dbReference type="InterPro" id="IPR038770">
    <property type="entry name" value="Na+/solute_symporter_sf"/>
</dbReference>